<dbReference type="AlphaFoldDB" id="M0I9S9"/>
<evidence type="ECO:0000313" key="2">
    <source>
        <dbReference type="EMBL" id="ELZ93555.1"/>
    </source>
</evidence>
<feature type="region of interest" description="Disordered" evidence="1">
    <location>
        <begin position="50"/>
        <end position="83"/>
    </location>
</feature>
<proteinExistence type="predicted"/>
<name>M0I9S9_HALVO</name>
<organism evidence="2 3">
    <name type="scientific">Haloferax volcanii JCM 10717</name>
    <dbReference type="NCBI Taxonomy" id="1227458"/>
    <lineage>
        <taxon>Archaea</taxon>
        <taxon>Methanobacteriati</taxon>
        <taxon>Methanobacteriota</taxon>
        <taxon>Stenosarchaea group</taxon>
        <taxon>Halobacteria</taxon>
        <taxon>Halobacteriales</taxon>
        <taxon>Haloferacaceae</taxon>
        <taxon>Haloferax</taxon>
    </lineage>
</organism>
<evidence type="ECO:0000256" key="1">
    <source>
        <dbReference type="SAM" id="MobiDB-lite"/>
    </source>
</evidence>
<gene>
    <name evidence="2" type="ORF">C452_05023</name>
</gene>
<dbReference type="Proteomes" id="UP000011577">
    <property type="component" value="Unassembled WGS sequence"/>
</dbReference>
<accession>M0I9S9</accession>
<dbReference type="PATRIC" id="fig|1227458.3.peg.974"/>
<dbReference type="RefSeq" id="WP_006600419.1">
    <property type="nucleotide sequence ID" value="NZ_AOLL01000009.1"/>
</dbReference>
<dbReference type="EMBL" id="AOLL01000009">
    <property type="protein sequence ID" value="ELZ93555.1"/>
    <property type="molecule type" value="Genomic_DNA"/>
</dbReference>
<protein>
    <submittedName>
        <fullName evidence="2">Uncharacterized protein</fullName>
    </submittedName>
</protein>
<sequence length="83" mass="8782">MSDDDVGPDLPPIADALREIEERAGLHDDDRAEHLDLDTLGQTYEAHVAEDEARGETVATDGGGLGAELRPADNEADEAGDGR</sequence>
<evidence type="ECO:0000313" key="3">
    <source>
        <dbReference type="Proteomes" id="UP000011577"/>
    </source>
</evidence>
<reference evidence="2 3" key="1">
    <citation type="journal article" date="2014" name="PLoS Genet.">
        <title>Phylogenetically driven sequencing of extremely halophilic archaea reveals strategies for static and dynamic osmo-response.</title>
        <authorList>
            <person name="Becker E.A."/>
            <person name="Seitzer P.M."/>
            <person name="Tritt A."/>
            <person name="Larsen D."/>
            <person name="Krusor M."/>
            <person name="Yao A.I."/>
            <person name="Wu D."/>
            <person name="Madern D."/>
            <person name="Eisen J.A."/>
            <person name="Darling A.E."/>
            <person name="Facciotti M.T."/>
        </authorList>
    </citation>
    <scope>NUCLEOTIDE SEQUENCE [LARGE SCALE GENOMIC DNA]</scope>
    <source>
        <strain evidence="2 3">JCM 10717</strain>
    </source>
</reference>
<feature type="compositionally biased region" description="Acidic residues" evidence="1">
    <location>
        <begin position="74"/>
        <end position="83"/>
    </location>
</feature>
<comment type="caution">
    <text evidence="2">The sequence shown here is derived from an EMBL/GenBank/DDBJ whole genome shotgun (WGS) entry which is preliminary data.</text>
</comment>